<name>A0A0E3U756_9BURK</name>
<evidence type="ECO:0000313" key="3">
    <source>
        <dbReference type="EMBL" id="AKC70118.1"/>
    </source>
</evidence>
<dbReference type="PATRIC" id="fig|573737.6.peg.3376"/>
<organism evidence="3 4">
    <name type="scientific">Pandoraea oxalativorans</name>
    <dbReference type="NCBI Taxonomy" id="573737"/>
    <lineage>
        <taxon>Bacteria</taxon>
        <taxon>Pseudomonadati</taxon>
        <taxon>Pseudomonadota</taxon>
        <taxon>Betaproteobacteria</taxon>
        <taxon>Burkholderiales</taxon>
        <taxon>Burkholderiaceae</taxon>
        <taxon>Pandoraea</taxon>
    </lineage>
</organism>
<dbReference type="KEGG" id="pox:MB84_12435"/>
<dbReference type="EMBL" id="CP011253">
    <property type="protein sequence ID" value="AKC70118.1"/>
    <property type="molecule type" value="Genomic_DNA"/>
</dbReference>
<dbReference type="RefSeq" id="WP_046291371.1">
    <property type="nucleotide sequence ID" value="NZ_CP011253.3"/>
</dbReference>
<dbReference type="Proteomes" id="UP000035050">
    <property type="component" value="Chromosome"/>
</dbReference>
<dbReference type="HOGENOM" id="CLU_144870_4_1_4"/>
<keyword evidence="1" id="KW-0472">Membrane</keyword>
<protein>
    <recommendedName>
        <fullName evidence="5">DUF3325 domain-containing protein</fullName>
    </recommendedName>
</protein>
<keyword evidence="1" id="KW-0812">Transmembrane</keyword>
<dbReference type="AlphaFoldDB" id="A0A0E3U756"/>
<evidence type="ECO:0000313" key="4">
    <source>
        <dbReference type="Proteomes" id="UP000035050"/>
    </source>
</evidence>
<dbReference type="InterPro" id="IPR021762">
    <property type="entry name" value="DUF3325"/>
</dbReference>
<feature type="chain" id="PRO_5002412786" description="DUF3325 domain-containing protein" evidence="2">
    <location>
        <begin position="19"/>
        <end position="93"/>
    </location>
</feature>
<keyword evidence="1" id="KW-1133">Transmembrane helix</keyword>
<sequence length="93" mass="10189">MSHFVTFALCLAGFAALAMSTQRQQEARFKTVSPVRTRNGRIVGWTALAVALGATVMHRGWGFGLVNYSGQTSMAAGLVYLTLILAERRRQSR</sequence>
<feature type="signal peptide" evidence="2">
    <location>
        <begin position="1"/>
        <end position="18"/>
    </location>
</feature>
<proteinExistence type="predicted"/>
<reference evidence="3" key="1">
    <citation type="submission" date="2016-06" db="EMBL/GenBank/DDBJ databases">
        <title>Pandoraea oxalativorans DSM 23570 Genome Sequencing.</title>
        <authorList>
            <person name="Ee R."/>
            <person name="Lim Y.-L."/>
            <person name="Yong D."/>
            <person name="Yin W.-F."/>
            <person name="Chan K.-G."/>
        </authorList>
    </citation>
    <scope>NUCLEOTIDE SEQUENCE</scope>
    <source>
        <strain evidence="3">DSM 23570</strain>
    </source>
</reference>
<evidence type="ECO:0000256" key="2">
    <source>
        <dbReference type="SAM" id="SignalP"/>
    </source>
</evidence>
<feature type="transmembrane region" description="Helical" evidence="1">
    <location>
        <begin position="65"/>
        <end position="86"/>
    </location>
</feature>
<keyword evidence="2" id="KW-0732">Signal</keyword>
<gene>
    <name evidence="3" type="ORF">MB84_12435</name>
</gene>
<dbReference type="OrthoDB" id="8641981at2"/>
<keyword evidence="4" id="KW-1185">Reference proteome</keyword>
<evidence type="ECO:0000256" key="1">
    <source>
        <dbReference type="SAM" id="Phobius"/>
    </source>
</evidence>
<evidence type="ECO:0008006" key="5">
    <source>
        <dbReference type="Google" id="ProtNLM"/>
    </source>
</evidence>
<dbReference type="Pfam" id="PF11804">
    <property type="entry name" value="DUF3325"/>
    <property type="match status" value="1"/>
</dbReference>
<accession>A0A0E3U756</accession>